<dbReference type="InterPro" id="IPR036511">
    <property type="entry name" value="TGT-like_sf"/>
</dbReference>
<dbReference type="GO" id="GO:0002099">
    <property type="term" value="P:tRNA wobble guanine modification"/>
    <property type="evidence" value="ECO:0007669"/>
    <property type="project" value="TreeGrafter"/>
</dbReference>
<dbReference type="GO" id="GO:0005737">
    <property type="term" value="C:cytoplasm"/>
    <property type="evidence" value="ECO:0007669"/>
    <property type="project" value="TreeGrafter"/>
</dbReference>
<evidence type="ECO:0000256" key="2">
    <source>
        <dbReference type="ARBA" id="ARBA00022679"/>
    </source>
</evidence>
<dbReference type="Proteomes" id="UP000675968">
    <property type="component" value="Unassembled WGS sequence"/>
</dbReference>
<evidence type="ECO:0000259" key="4">
    <source>
        <dbReference type="Pfam" id="PF01702"/>
    </source>
</evidence>
<dbReference type="SUPFAM" id="SSF51713">
    <property type="entry name" value="tRNA-guanine transglycosylase"/>
    <property type="match status" value="1"/>
</dbReference>
<dbReference type="Gene3D" id="3.20.20.105">
    <property type="entry name" value="Queuine tRNA-ribosyltransferase-like"/>
    <property type="match status" value="1"/>
</dbReference>
<dbReference type="PANTHER" id="PTHR46499:SF1">
    <property type="entry name" value="QUEUINE TRNA-RIBOSYLTRANSFERASE"/>
    <property type="match status" value="1"/>
</dbReference>
<sequence length="363" mass="40832">MNAFSLGVSDKDARVGTLTTAHGKIKTPFFMPVATKGSVKLVSMEELRSIGIEAFISNSYVFSLRPGLDVVKKAGGLHKFVGWDRGIFTDSGGFQVIRPEFFQKIDDRGVTFRNPFDQALDVLTPEKAMVIQNRLKSDVAMCLDDMPLPGSSIARLTESMHRTFEWGKRCLDAHENKRQLLFGIAQGGTNAKLRKKSAELMNSLPFDGLALGGLAIGEPSHWVEKMVPIDTKEMDPEKMRYLMGVGTPEQLVMAVSLGVDCFDSAFPTQTGRHGLAFTRKGRINLANRSHRFDLSPIDSECACFVCESHSRAYVHHLFRTGEENGMKYLSFHNLFFIQHLMTRIREEIESGSFSRFRQRLKWK</sequence>
<evidence type="ECO:0000313" key="6">
    <source>
        <dbReference type="Proteomes" id="UP000675968"/>
    </source>
</evidence>
<dbReference type="InterPro" id="IPR002616">
    <property type="entry name" value="tRNA_ribo_trans-like"/>
</dbReference>
<dbReference type="EC" id="2.4.2.29" evidence="5"/>
<dbReference type="HAMAP" id="MF_00168">
    <property type="entry name" value="Q_tRNA_Tgt"/>
    <property type="match status" value="1"/>
</dbReference>
<dbReference type="InterPro" id="IPR004803">
    <property type="entry name" value="TGT"/>
</dbReference>
<evidence type="ECO:0000313" key="5">
    <source>
        <dbReference type="EMBL" id="MBS3061613.1"/>
    </source>
</evidence>
<dbReference type="InterPro" id="IPR050076">
    <property type="entry name" value="ArchSynthase1/Queuine_TRR"/>
</dbReference>
<dbReference type="AlphaFoldDB" id="A0A8T4L2W0"/>
<dbReference type="Pfam" id="PF01702">
    <property type="entry name" value="TGT"/>
    <property type="match status" value="1"/>
</dbReference>
<gene>
    <name evidence="5" type="primary">tgt</name>
    <name evidence="5" type="ORF">J4215_03455</name>
</gene>
<dbReference type="NCBIfam" id="TIGR00430">
    <property type="entry name" value="Q_tRNA_tgt"/>
    <property type="match status" value="1"/>
</dbReference>
<evidence type="ECO:0000256" key="1">
    <source>
        <dbReference type="ARBA" id="ARBA00022676"/>
    </source>
</evidence>
<dbReference type="EMBL" id="JAGVWC010000010">
    <property type="protein sequence ID" value="MBS3061613.1"/>
    <property type="molecule type" value="Genomic_DNA"/>
</dbReference>
<dbReference type="NCBIfam" id="TIGR00449">
    <property type="entry name" value="tgt_general"/>
    <property type="match status" value="1"/>
</dbReference>
<evidence type="ECO:0000256" key="3">
    <source>
        <dbReference type="ARBA" id="ARBA00022694"/>
    </source>
</evidence>
<accession>A0A8T4L2W0</accession>
<dbReference type="GO" id="GO:0008479">
    <property type="term" value="F:tRNA-guanosine(34) queuine transglycosylase activity"/>
    <property type="evidence" value="ECO:0007669"/>
    <property type="project" value="InterPro"/>
</dbReference>
<comment type="caution">
    <text evidence="5">The sequence shown here is derived from an EMBL/GenBank/DDBJ whole genome shotgun (WGS) entry which is preliminary data.</text>
</comment>
<name>A0A8T4L2W0_9ARCH</name>
<feature type="domain" description="tRNA-guanine(15) transglycosylase-like" evidence="4">
    <location>
        <begin position="12"/>
        <end position="359"/>
    </location>
</feature>
<organism evidence="5 6">
    <name type="scientific">Candidatus Iainarchaeum sp</name>
    <dbReference type="NCBI Taxonomy" id="3101447"/>
    <lineage>
        <taxon>Archaea</taxon>
        <taxon>Candidatus Iainarchaeota</taxon>
        <taxon>Candidatus Iainarchaeia</taxon>
        <taxon>Candidatus Iainarchaeales</taxon>
        <taxon>Candidatus Iainarchaeaceae</taxon>
        <taxon>Candidatus Iainarchaeum</taxon>
    </lineage>
</organism>
<reference evidence="5" key="2">
    <citation type="submission" date="2021-05" db="EMBL/GenBank/DDBJ databases">
        <title>Protein family content uncovers lineage relationships and bacterial pathway maintenance mechanisms in DPANN archaea.</title>
        <authorList>
            <person name="Castelle C.J."/>
            <person name="Meheust R."/>
            <person name="Jaffe A.L."/>
            <person name="Seitz K."/>
            <person name="Gong X."/>
            <person name="Baker B.J."/>
            <person name="Banfield J.F."/>
        </authorList>
    </citation>
    <scope>NUCLEOTIDE SEQUENCE</scope>
    <source>
        <strain evidence="5">RIFCSPLOWO2_01_FULL_AR10_48_17</strain>
    </source>
</reference>
<proteinExistence type="inferred from homology"/>
<keyword evidence="1 5" id="KW-0328">Glycosyltransferase</keyword>
<reference evidence="5" key="1">
    <citation type="submission" date="2021-03" db="EMBL/GenBank/DDBJ databases">
        <authorList>
            <person name="Jaffe A."/>
        </authorList>
    </citation>
    <scope>NUCLEOTIDE SEQUENCE</scope>
    <source>
        <strain evidence="5">RIFCSPLOWO2_01_FULL_AR10_48_17</strain>
    </source>
</reference>
<dbReference type="PANTHER" id="PTHR46499">
    <property type="entry name" value="QUEUINE TRNA-RIBOSYLTRANSFERASE"/>
    <property type="match status" value="1"/>
</dbReference>
<keyword evidence="2 5" id="KW-0808">Transferase</keyword>
<protein>
    <submittedName>
        <fullName evidence="5">tRNA guanosine(34) transglycosylase Tgt</fullName>
        <ecNumber evidence="5">2.4.2.29</ecNumber>
    </submittedName>
</protein>
<keyword evidence="3" id="KW-0819">tRNA processing</keyword>